<organism evidence="3">
    <name type="scientific">Eiseniibacteriota bacterium</name>
    <dbReference type="NCBI Taxonomy" id="2212470"/>
    <lineage>
        <taxon>Bacteria</taxon>
        <taxon>Candidatus Eiseniibacteriota</taxon>
    </lineage>
</organism>
<feature type="transmembrane region" description="Helical" evidence="2">
    <location>
        <begin position="314"/>
        <end position="331"/>
    </location>
</feature>
<evidence type="ECO:0000256" key="2">
    <source>
        <dbReference type="SAM" id="Phobius"/>
    </source>
</evidence>
<protein>
    <recommendedName>
        <fullName evidence="4">Tetratricopeptide repeat protein</fullName>
    </recommendedName>
</protein>
<sequence length="712" mass="77652">MSAGGAPGRGPHGRAPAAAVRRGAARVATASPPAPPLPLRHPATLAAAAAAAACVFATVTFHLTDTDLWQHLVVGREIWRAGVPHEHLWSWPTFGTPEVTPSWGFRALLWPLWDRLGVTGLFVWRWATTLAAFGLLWAAARRMGARGLTPLVVAAWCALVYRQRSQVRPETLVAVLFAAQLLIHEARRAAVRVPADGGPPLAHARRDPALLLPLVALAWANVHISYWMGLALQAVYLLDAWLANRRAPRGAPDAAPARLVAVAVASVAVSFLNPGGARALAQPFEYWFTWRHEPIYAQIAELHPVYWSANLRNGLPLLLAVWAALAVRRVLRREADLPEILLGGTFVTLGLGGQRFMGFVALLAGAFLARDLDAWVRARAWPRWTARAWPRAGLAAAACVAVSVAEWREPTIAPGVGVDEAWLPVAACDAMRDAGVRGRGFNHFFQGGYLLWRFYPDRGRLPFMDIHQSGTREDRRLYALVATDPRAWAELDRRHRFDWVLLNRFRPEGDRALDHLDADTSFALVFLDDNAALYVRRAGPMAAVARTHAYTALPAGGAATRALGARAAADTAFRARLAREITRMAEGSPWNASAHSLLANLAALEGRWEDARASLRRALARDPLTLEAHARLAHVALALDRPAEALRHARAERALAGRSPSLDALEARARTRLRALEARARDLEAARRRAPDAAGIEDSLRAVRARLSAGPP</sequence>
<accession>A0A832ML75</accession>
<keyword evidence="2" id="KW-0472">Membrane</keyword>
<feature type="transmembrane region" description="Helical" evidence="2">
    <location>
        <begin position="259"/>
        <end position="281"/>
    </location>
</feature>
<feature type="region of interest" description="Disordered" evidence="1">
    <location>
        <begin position="1"/>
        <end position="35"/>
    </location>
</feature>
<dbReference type="Gene3D" id="1.25.40.10">
    <property type="entry name" value="Tetratricopeptide repeat domain"/>
    <property type="match status" value="1"/>
</dbReference>
<evidence type="ECO:0008006" key="4">
    <source>
        <dbReference type="Google" id="ProtNLM"/>
    </source>
</evidence>
<feature type="compositionally biased region" description="Low complexity" evidence="1">
    <location>
        <begin position="13"/>
        <end position="31"/>
    </location>
</feature>
<comment type="caution">
    <text evidence="3">The sequence shown here is derived from an EMBL/GenBank/DDBJ whole genome shotgun (WGS) entry which is preliminary data.</text>
</comment>
<feature type="transmembrane region" description="Helical" evidence="2">
    <location>
        <begin position="43"/>
        <end position="63"/>
    </location>
</feature>
<proteinExistence type="predicted"/>
<feature type="transmembrane region" description="Helical" evidence="2">
    <location>
        <begin position="340"/>
        <end position="368"/>
    </location>
</feature>
<feature type="compositionally biased region" description="Gly residues" evidence="1">
    <location>
        <begin position="1"/>
        <end position="10"/>
    </location>
</feature>
<evidence type="ECO:0000313" key="3">
    <source>
        <dbReference type="EMBL" id="HGZ44525.1"/>
    </source>
</evidence>
<keyword evidence="2" id="KW-1133">Transmembrane helix</keyword>
<dbReference type="EMBL" id="DSQF01000030">
    <property type="protein sequence ID" value="HGZ44525.1"/>
    <property type="molecule type" value="Genomic_DNA"/>
</dbReference>
<keyword evidence="2" id="KW-0812">Transmembrane</keyword>
<name>A0A832ML75_UNCEI</name>
<gene>
    <name evidence="3" type="ORF">ENR23_14175</name>
</gene>
<evidence type="ECO:0000256" key="1">
    <source>
        <dbReference type="SAM" id="MobiDB-lite"/>
    </source>
</evidence>
<dbReference type="InterPro" id="IPR011990">
    <property type="entry name" value="TPR-like_helical_dom_sf"/>
</dbReference>
<reference evidence="3" key="1">
    <citation type="journal article" date="2020" name="mSystems">
        <title>Genome- and Community-Level Interaction Insights into Carbon Utilization and Element Cycling Functions of Hydrothermarchaeota in Hydrothermal Sediment.</title>
        <authorList>
            <person name="Zhou Z."/>
            <person name="Liu Y."/>
            <person name="Xu W."/>
            <person name="Pan J."/>
            <person name="Luo Z.H."/>
            <person name="Li M."/>
        </authorList>
    </citation>
    <scope>NUCLEOTIDE SEQUENCE [LARGE SCALE GENOMIC DNA]</scope>
    <source>
        <strain evidence="3">SpSt-381</strain>
    </source>
</reference>
<dbReference type="AlphaFoldDB" id="A0A832ML75"/>
<feature type="transmembrane region" description="Helical" evidence="2">
    <location>
        <begin position="116"/>
        <end position="137"/>
    </location>
</feature>
<dbReference type="SUPFAM" id="SSF48452">
    <property type="entry name" value="TPR-like"/>
    <property type="match status" value="1"/>
</dbReference>
<feature type="transmembrane region" description="Helical" evidence="2">
    <location>
        <begin position="210"/>
        <end position="238"/>
    </location>
</feature>